<name>A0A8T1UVZ2_9STRA</name>
<gene>
    <name evidence="1" type="ORF">JG687_00003349</name>
</gene>
<dbReference type="EMBL" id="JAENGZ010000102">
    <property type="protein sequence ID" value="KAG6969241.1"/>
    <property type="molecule type" value="Genomic_DNA"/>
</dbReference>
<sequence length="370" mass="42213">MVRVIRPPNPSYTNAQVAVFYFRPCRDQDDEVILEYFRCRCGTVRKQTNRNGYSNLMQHVLREHPDYEVVMLEATAAQTGSILNFIRHSSQNLFGWMVWIVQCNLPLSFCESREARRFSNLEPISEERLRAGMDGVVMAVERSIASELPASFGIMLDGWTYASDHYLAVFACYEVNGSLKTPLLSMAPVFNEANDDLSAESHLNFLATMLPRDFGFIGVEDDDIMELLPAPAANKRLLVLYQELRDIESVSKALQGNADRLTRAEKAVLPPFAATAPADARESLEEQQDSFVERLRKRRRLYEERVEYEQLKSIPPTSNVVERFFCVSRVTFGHQRHGLLPRTLEILLFLREYGRQFAVDAGGLLACLNE</sequence>
<evidence type="ECO:0000313" key="1">
    <source>
        <dbReference type="EMBL" id="KAG6969241.1"/>
    </source>
</evidence>
<evidence type="ECO:0000313" key="2">
    <source>
        <dbReference type="Proteomes" id="UP000688947"/>
    </source>
</evidence>
<dbReference type="Proteomes" id="UP000688947">
    <property type="component" value="Unassembled WGS sequence"/>
</dbReference>
<dbReference type="VEuPathDB" id="FungiDB:PC110_g19445"/>
<organism evidence="1 2">
    <name type="scientific">Phytophthora cactorum</name>
    <dbReference type="NCBI Taxonomy" id="29920"/>
    <lineage>
        <taxon>Eukaryota</taxon>
        <taxon>Sar</taxon>
        <taxon>Stramenopiles</taxon>
        <taxon>Oomycota</taxon>
        <taxon>Peronosporomycetes</taxon>
        <taxon>Peronosporales</taxon>
        <taxon>Peronosporaceae</taxon>
        <taxon>Phytophthora</taxon>
    </lineage>
</organism>
<dbReference type="PANTHER" id="PTHR40866:SF1">
    <property type="entry name" value="BED-TYPE DOMAIN-CONTAINING PROTEIN"/>
    <property type="match status" value="1"/>
</dbReference>
<protein>
    <submittedName>
        <fullName evidence="1">Uncharacterized protein</fullName>
    </submittedName>
</protein>
<dbReference type="VEuPathDB" id="FungiDB:PC110_g12461"/>
<dbReference type="PANTHER" id="PTHR40866">
    <property type="entry name" value="BED-TYPE DOMAIN-CONTAINING PROTEIN"/>
    <property type="match status" value="1"/>
</dbReference>
<accession>A0A8T1UVZ2</accession>
<comment type="caution">
    <text evidence="1">The sequence shown here is derived from an EMBL/GenBank/DDBJ whole genome shotgun (WGS) entry which is preliminary data.</text>
</comment>
<proteinExistence type="predicted"/>
<dbReference type="AlphaFoldDB" id="A0A8T1UVZ2"/>
<reference evidence="1" key="1">
    <citation type="submission" date="2021-01" db="EMBL/GenBank/DDBJ databases">
        <title>Phytophthora aleatoria, a newly-described species from Pinus radiata is distinct from Phytophthora cactorum isolates based on comparative genomics.</title>
        <authorList>
            <person name="Mcdougal R."/>
            <person name="Panda P."/>
            <person name="Williams N."/>
            <person name="Studholme D.J."/>
        </authorList>
    </citation>
    <scope>NUCLEOTIDE SEQUENCE</scope>
    <source>
        <strain evidence="1">NZFS 3830</strain>
    </source>
</reference>
<dbReference type="OrthoDB" id="125365at2759"/>